<keyword evidence="1" id="KW-0175">Coiled coil</keyword>
<organism evidence="2 3">
    <name type="scientific">Aureimonas endophytica</name>
    <dbReference type="NCBI Taxonomy" id="2027858"/>
    <lineage>
        <taxon>Bacteria</taxon>
        <taxon>Pseudomonadati</taxon>
        <taxon>Pseudomonadota</taxon>
        <taxon>Alphaproteobacteria</taxon>
        <taxon>Hyphomicrobiales</taxon>
        <taxon>Aurantimonadaceae</taxon>
        <taxon>Aureimonas</taxon>
    </lineage>
</organism>
<accession>A0A917EEH9</accession>
<sequence length="219" mass="25066">MDLDRREAEARSRLAATLRDLPEPSALARAREREHEAREASHAAFYGWLDVERRARAACERPEPRGLWSILTGQRVEWRREVDEARATLAAIDARRADARKAAADAAAVFGPLDRLWRADAEAARRWHAIEERRTADELALLGAARRVLAAEPTLASGTEAVLLDAARRRLSDEARAAEEAERRRQAREDRERDRLIEARRVRLPLPELDFNEYRGPRR</sequence>
<keyword evidence="3" id="KW-1185">Reference proteome</keyword>
<evidence type="ECO:0000313" key="2">
    <source>
        <dbReference type="EMBL" id="GGE25531.1"/>
    </source>
</evidence>
<comment type="caution">
    <text evidence="2">The sequence shown here is derived from an EMBL/GenBank/DDBJ whole genome shotgun (WGS) entry which is preliminary data.</text>
</comment>
<evidence type="ECO:0000256" key="1">
    <source>
        <dbReference type="SAM" id="Coils"/>
    </source>
</evidence>
<gene>
    <name evidence="2" type="ORF">GCM10011390_51240</name>
</gene>
<proteinExistence type="predicted"/>
<evidence type="ECO:0000313" key="3">
    <source>
        <dbReference type="Proteomes" id="UP000644699"/>
    </source>
</evidence>
<dbReference type="Proteomes" id="UP000644699">
    <property type="component" value="Unassembled WGS sequence"/>
</dbReference>
<dbReference type="EMBL" id="BMIQ01000022">
    <property type="protein sequence ID" value="GGE25531.1"/>
    <property type="molecule type" value="Genomic_DNA"/>
</dbReference>
<feature type="coiled-coil region" evidence="1">
    <location>
        <begin position="164"/>
        <end position="191"/>
    </location>
</feature>
<name>A0A917EEH9_9HYPH</name>
<feature type="coiled-coil region" evidence="1">
    <location>
        <begin position="75"/>
        <end position="102"/>
    </location>
</feature>
<reference evidence="2" key="1">
    <citation type="journal article" date="2014" name="Int. J. Syst. Evol. Microbiol.">
        <title>Complete genome sequence of Corynebacterium casei LMG S-19264T (=DSM 44701T), isolated from a smear-ripened cheese.</title>
        <authorList>
            <consortium name="US DOE Joint Genome Institute (JGI-PGF)"/>
            <person name="Walter F."/>
            <person name="Albersmeier A."/>
            <person name="Kalinowski J."/>
            <person name="Ruckert C."/>
        </authorList>
    </citation>
    <scope>NUCLEOTIDE SEQUENCE</scope>
    <source>
        <strain evidence="2">CGMCC 1.15367</strain>
    </source>
</reference>
<reference evidence="2" key="2">
    <citation type="submission" date="2020-09" db="EMBL/GenBank/DDBJ databases">
        <authorList>
            <person name="Sun Q."/>
            <person name="Zhou Y."/>
        </authorList>
    </citation>
    <scope>NUCLEOTIDE SEQUENCE</scope>
    <source>
        <strain evidence="2">CGMCC 1.15367</strain>
    </source>
</reference>
<dbReference type="AlphaFoldDB" id="A0A917EEH9"/>
<protein>
    <submittedName>
        <fullName evidence="2">Uncharacterized protein</fullName>
    </submittedName>
</protein>